<sequence>MGVPKKCAALLQTEIRRKLHSNRQFATKSLRPCQGCSEVIRNNNSCVISAVKKCNFIGSNAIRNSNSCNTSTVRSYSSNTSLLSNINGEYIISSPHSVIEIPDQSFTEFLFSELDSHKNSVVMVDNTTGRTFTSAQLKDYSIRVASALTKLGYRKGDKILIFSNNCAEYSILFMACGELARQLKHSQSSCIVAMSDMLQTVVQAVNSEKEISELVKVIVSIGHADGCLPFSVLMEDDGKAFPENTDINSKEDVVHLPYSSGTTGLPKGVELTHYNLISYMHLVPPVVLFLAKSPLVDKFNVSSIHSIVSAAAPLGEGLTREVIDRLDCNIIQAYGLTESSPVTHYDSVPTRHGTIGQLVPNTIAKVGPQVMKGYLNNQKATDEMVKDGWMFSGDIGHFDEDGYFVISDRLKELIKYKGFQIAPAELEALIYTHPAVQDVAVIGIPGERESGEVPKAFVVPKPNLKLKEEDVIQFIKLLRTNV</sequence>
<dbReference type="PANTHER" id="PTHR24096:SF422">
    <property type="entry name" value="BCDNA.GH02901"/>
    <property type="match status" value="1"/>
</dbReference>
<dbReference type="InterPro" id="IPR042099">
    <property type="entry name" value="ANL_N_sf"/>
</dbReference>
<dbReference type="PANTHER" id="PTHR24096">
    <property type="entry name" value="LONG-CHAIN-FATTY-ACID--COA LIGASE"/>
    <property type="match status" value="1"/>
</dbReference>
<keyword evidence="4" id="KW-1185">Reference proteome</keyword>
<dbReference type="Gene3D" id="3.40.50.980">
    <property type="match status" value="1"/>
</dbReference>
<accession>A0ABQ9E362</accession>
<evidence type="ECO:0000259" key="2">
    <source>
        <dbReference type="Pfam" id="PF13193"/>
    </source>
</evidence>
<feature type="domain" description="AMP-dependent synthetase/ligase" evidence="1">
    <location>
        <begin position="116"/>
        <end position="279"/>
    </location>
</feature>
<dbReference type="InterPro" id="IPR045851">
    <property type="entry name" value="AMP-bd_C_sf"/>
</dbReference>
<dbReference type="InterPro" id="IPR000873">
    <property type="entry name" value="AMP-dep_synth/lig_dom"/>
</dbReference>
<dbReference type="Gene3D" id="2.30.38.10">
    <property type="entry name" value="Luciferase, Domain 3"/>
    <property type="match status" value="1"/>
</dbReference>
<organism evidence="3 4">
    <name type="scientific">Tegillarca granosa</name>
    <name type="common">Malaysian cockle</name>
    <name type="synonym">Anadara granosa</name>
    <dbReference type="NCBI Taxonomy" id="220873"/>
    <lineage>
        <taxon>Eukaryota</taxon>
        <taxon>Metazoa</taxon>
        <taxon>Spiralia</taxon>
        <taxon>Lophotrochozoa</taxon>
        <taxon>Mollusca</taxon>
        <taxon>Bivalvia</taxon>
        <taxon>Autobranchia</taxon>
        <taxon>Pteriomorphia</taxon>
        <taxon>Arcoida</taxon>
        <taxon>Arcoidea</taxon>
        <taxon>Arcidae</taxon>
        <taxon>Tegillarca</taxon>
    </lineage>
</organism>
<reference evidence="3 4" key="1">
    <citation type="submission" date="2022-12" db="EMBL/GenBank/DDBJ databases">
        <title>Chromosome-level genome of Tegillarca granosa.</title>
        <authorList>
            <person name="Kim J."/>
        </authorList>
    </citation>
    <scope>NUCLEOTIDE SEQUENCE [LARGE SCALE GENOMIC DNA]</scope>
    <source>
        <strain evidence="3">Teg-2019</strain>
        <tissue evidence="3">Adductor muscle</tissue>
    </source>
</reference>
<gene>
    <name evidence="3" type="ORF">KUTeg_022891</name>
</gene>
<dbReference type="Proteomes" id="UP001217089">
    <property type="component" value="Unassembled WGS sequence"/>
</dbReference>
<dbReference type="Gene3D" id="3.30.300.30">
    <property type="match status" value="1"/>
</dbReference>
<feature type="domain" description="AMP-binding enzyme C-terminal" evidence="2">
    <location>
        <begin position="425"/>
        <end position="475"/>
    </location>
</feature>
<evidence type="ECO:0000259" key="1">
    <source>
        <dbReference type="Pfam" id="PF00501"/>
    </source>
</evidence>
<evidence type="ECO:0000313" key="4">
    <source>
        <dbReference type="Proteomes" id="UP001217089"/>
    </source>
</evidence>
<proteinExistence type="predicted"/>
<dbReference type="Pfam" id="PF13193">
    <property type="entry name" value="AMP-binding_C"/>
    <property type="match status" value="1"/>
</dbReference>
<dbReference type="PROSITE" id="PS00455">
    <property type="entry name" value="AMP_BINDING"/>
    <property type="match status" value="1"/>
</dbReference>
<comment type="caution">
    <text evidence="3">The sequence shown here is derived from an EMBL/GenBank/DDBJ whole genome shotgun (WGS) entry which is preliminary data.</text>
</comment>
<evidence type="ECO:0000313" key="3">
    <source>
        <dbReference type="EMBL" id="KAJ8298831.1"/>
    </source>
</evidence>
<dbReference type="InterPro" id="IPR020845">
    <property type="entry name" value="AMP-binding_CS"/>
</dbReference>
<dbReference type="EMBL" id="JARBDR010000921">
    <property type="protein sequence ID" value="KAJ8298831.1"/>
    <property type="molecule type" value="Genomic_DNA"/>
</dbReference>
<dbReference type="InterPro" id="IPR025110">
    <property type="entry name" value="AMP-bd_C"/>
</dbReference>
<dbReference type="Pfam" id="PF00501">
    <property type="entry name" value="AMP-binding"/>
    <property type="match status" value="1"/>
</dbReference>
<protein>
    <submittedName>
        <fullName evidence="3">Uncharacterized protein</fullName>
    </submittedName>
</protein>
<name>A0ABQ9E362_TEGGR</name>
<dbReference type="Gene3D" id="3.40.50.12780">
    <property type="entry name" value="N-terminal domain of ligase-like"/>
    <property type="match status" value="1"/>
</dbReference>
<dbReference type="SUPFAM" id="SSF56801">
    <property type="entry name" value="Acetyl-CoA synthetase-like"/>
    <property type="match status" value="1"/>
</dbReference>